<keyword evidence="1" id="KW-0732">Signal</keyword>
<organism evidence="2 3">
    <name type="scientific">Candidatus Alloenteromonas pullistercoris</name>
    <dbReference type="NCBI Taxonomy" id="2840785"/>
    <lineage>
        <taxon>Bacteria</taxon>
        <taxon>Bacillati</taxon>
        <taxon>Bacillota</taxon>
        <taxon>Bacillota incertae sedis</taxon>
        <taxon>Candidatus Alloenteromonas</taxon>
    </lineage>
</organism>
<feature type="chain" id="PRO_5039283011" description="BIG2 domain-containing protein" evidence="1">
    <location>
        <begin position="22"/>
        <end position="458"/>
    </location>
</feature>
<protein>
    <recommendedName>
        <fullName evidence="4">BIG2 domain-containing protein</fullName>
    </recommendedName>
</protein>
<reference evidence="2" key="2">
    <citation type="journal article" date="2021" name="PeerJ">
        <title>Extensive microbial diversity within the chicken gut microbiome revealed by metagenomics and culture.</title>
        <authorList>
            <person name="Gilroy R."/>
            <person name="Ravi A."/>
            <person name="Getino M."/>
            <person name="Pursley I."/>
            <person name="Horton D.L."/>
            <person name="Alikhan N.F."/>
            <person name="Baker D."/>
            <person name="Gharbi K."/>
            <person name="Hall N."/>
            <person name="Watson M."/>
            <person name="Adriaenssens E.M."/>
            <person name="Foster-Nyarko E."/>
            <person name="Jarju S."/>
            <person name="Secka A."/>
            <person name="Antonio M."/>
            <person name="Oren A."/>
            <person name="Chaudhuri R.R."/>
            <person name="La Ragione R."/>
            <person name="Hildebrand F."/>
            <person name="Pallen M.J."/>
        </authorList>
    </citation>
    <scope>NUCLEOTIDE SEQUENCE</scope>
    <source>
        <strain evidence="2">17113</strain>
    </source>
</reference>
<evidence type="ECO:0000313" key="3">
    <source>
        <dbReference type="Proteomes" id="UP000823634"/>
    </source>
</evidence>
<feature type="signal peptide" evidence="1">
    <location>
        <begin position="1"/>
        <end position="21"/>
    </location>
</feature>
<dbReference type="EMBL" id="JADINA010000032">
    <property type="protein sequence ID" value="MBO8426657.1"/>
    <property type="molecule type" value="Genomic_DNA"/>
</dbReference>
<dbReference type="Proteomes" id="UP000823634">
    <property type="component" value="Unassembled WGS sequence"/>
</dbReference>
<proteinExistence type="predicted"/>
<evidence type="ECO:0008006" key="4">
    <source>
        <dbReference type="Google" id="ProtNLM"/>
    </source>
</evidence>
<dbReference type="AlphaFoldDB" id="A0A9D9DGS6"/>
<sequence>MKKVYLTPILCLALASCGGTSSSIPSSSGSEAENTFDMTVSDMSEYRESALSLGQGATKISWSTSQNEIYHRGTTTYGENATLLSGVTSVATGEVDEDFNPIYEDSGEIAFASIEDGYFYYVNTKEHEPNLASAYAYSIGETGDISEEQAKNLLREDGAFQYDVEWFWNLADDSYIENYQGLTIKGQKNGDITLVKASSSYSGGDNAYTYESSYEFSLEGALLKGEFTNIQYEKNAEGALAQSMVYSYSVEVSYEKQNISFDKSPYFASSIDEVDIHTTSSKSSNVAILNEPLLLDIKKASPETAIDQESYSILSSDNEEVIALVDGDYLAVGTGKANITIGNSYNDVTFTQEVTVVRPDLIGFDANASNGEKSIEKKVGETDYVAVVFSPEGAEPAAEIKIDDESVIECTGQRVEKVNGIETLFFDLKMVGEGTATARINPMAAPSTYIAITFTVGA</sequence>
<evidence type="ECO:0000256" key="1">
    <source>
        <dbReference type="SAM" id="SignalP"/>
    </source>
</evidence>
<dbReference type="PROSITE" id="PS51257">
    <property type="entry name" value="PROKAR_LIPOPROTEIN"/>
    <property type="match status" value="1"/>
</dbReference>
<accession>A0A9D9DGS6</accession>
<name>A0A9D9DGS6_9FIRM</name>
<reference evidence="2" key="1">
    <citation type="submission" date="2020-10" db="EMBL/GenBank/DDBJ databases">
        <authorList>
            <person name="Gilroy R."/>
        </authorList>
    </citation>
    <scope>NUCLEOTIDE SEQUENCE</scope>
    <source>
        <strain evidence="2">17113</strain>
    </source>
</reference>
<gene>
    <name evidence="2" type="ORF">IAC61_04990</name>
</gene>
<comment type="caution">
    <text evidence="2">The sequence shown here is derived from an EMBL/GenBank/DDBJ whole genome shotgun (WGS) entry which is preliminary data.</text>
</comment>
<evidence type="ECO:0000313" key="2">
    <source>
        <dbReference type="EMBL" id="MBO8426657.1"/>
    </source>
</evidence>